<name>A0A922IW97_CARIL</name>
<accession>A0A922IW97</accession>
<protein>
    <submittedName>
        <fullName evidence="2">Uncharacterized protein</fullName>
    </submittedName>
</protein>
<evidence type="ECO:0000256" key="1">
    <source>
        <dbReference type="SAM" id="Phobius"/>
    </source>
</evidence>
<dbReference type="AlphaFoldDB" id="A0A922IW97"/>
<dbReference type="InterPro" id="IPR004158">
    <property type="entry name" value="DUF247_pln"/>
</dbReference>
<dbReference type="PANTHER" id="PTHR31170">
    <property type="entry name" value="BNAC04G53230D PROTEIN"/>
    <property type="match status" value="1"/>
</dbReference>
<organism evidence="2 3">
    <name type="scientific">Carya illinoinensis</name>
    <name type="common">Pecan</name>
    <dbReference type="NCBI Taxonomy" id="32201"/>
    <lineage>
        <taxon>Eukaryota</taxon>
        <taxon>Viridiplantae</taxon>
        <taxon>Streptophyta</taxon>
        <taxon>Embryophyta</taxon>
        <taxon>Tracheophyta</taxon>
        <taxon>Spermatophyta</taxon>
        <taxon>Magnoliopsida</taxon>
        <taxon>eudicotyledons</taxon>
        <taxon>Gunneridae</taxon>
        <taxon>Pentapetalae</taxon>
        <taxon>rosids</taxon>
        <taxon>fabids</taxon>
        <taxon>Fagales</taxon>
        <taxon>Juglandaceae</taxon>
        <taxon>Carya</taxon>
    </lineage>
</organism>
<dbReference type="EMBL" id="CM031836">
    <property type="protein sequence ID" value="KAG6683964.1"/>
    <property type="molecule type" value="Genomic_DNA"/>
</dbReference>
<dbReference type="PANTHER" id="PTHR31170:SF17">
    <property type="match status" value="1"/>
</dbReference>
<dbReference type="Pfam" id="PF03140">
    <property type="entry name" value="DUF247"/>
    <property type="match status" value="1"/>
</dbReference>
<reference evidence="2" key="1">
    <citation type="submission" date="2021-01" db="EMBL/GenBank/DDBJ databases">
        <authorList>
            <person name="Lovell J.T."/>
            <person name="Bentley N."/>
            <person name="Bhattarai G."/>
            <person name="Jenkins J.W."/>
            <person name="Sreedasyam A."/>
            <person name="Alarcon Y."/>
            <person name="Bock C."/>
            <person name="Boston L."/>
            <person name="Carlson J."/>
            <person name="Cervantes K."/>
            <person name="Clermont K."/>
            <person name="Krom N."/>
            <person name="Kubenka K."/>
            <person name="Mamidi S."/>
            <person name="Mattison C."/>
            <person name="Monteros M."/>
            <person name="Pisani C."/>
            <person name="Plott C."/>
            <person name="Rajasekar S."/>
            <person name="Rhein H.S."/>
            <person name="Rohla C."/>
            <person name="Song M."/>
            <person name="Hilaire R.S."/>
            <person name="Shu S."/>
            <person name="Wells L."/>
            <person name="Wang X."/>
            <person name="Webber J."/>
            <person name="Heerema R.J."/>
            <person name="Klein P."/>
            <person name="Conner P."/>
            <person name="Grauke L."/>
            <person name="Grimwood J."/>
            <person name="Schmutz J."/>
            <person name="Randall J.J."/>
        </authorList>
    </citation>
    <scope>NUCLEOTIDE SEQUENCE</scope>
    <source>
        <tissue evidence="2">Leaf</tissue>
    </source>
</reference>
<keyword evidence="1" id="KW-0812">Transmembrane</keyword>
<proteinExistence type="predicted"/>
<feature type="transmembrane region" description="Helical" evidence="1">
    <location>
        <begin position="378"/>
        <end position="400"/>
    </location>
</feature>
<dbReference type="Proteomes" id="UP000811246">
    <property type="component" value="Chromosome 12"/>
</dbReference>
<evidence type="ECO:0000313" key="3">
    <source>
        <dbReference type="Proteomes" id="UP000811246"/>
    </source>
</evidence>
<comment type="caution">
    <text evidence="2">The sequence shown here is derived from an EMBL/GenBank/DDBJ whole genome shotgun (WGS) entry which is preliminary data.</text>
</comment>
<evidence type="ECO:0000313" key="2">
    <source>
        <dbReference type="EMBL" id="KAG6683964.1"/>
    </source>
</evidence>
<gene>
    <name evidence="2" type="ORF">I3842_12G039800</name>
</gene>
<keyword evidence="1" id="KW-0472">Membrane</keyword>
<keyword evidence="1" id="KW-1133">Transmembrane helix</keyword>
<sequence>MADSNRSNQTSTQIRDAEEIASSIREKLYQTHLPACQLSIFRVPNRLRSHNETFVPQYLKCLLYRTGTKELEWLVEAIDRIEQDCRDCYAEVVDLSRKKFIEMMVIDGCFIIKFLYRYQQKRERIHVGEDDPVFKTSRMPRKIIADLLLLENQLPWCVLDCLFNLMPSLKTTEKGCSRLDDLVSFSFSEYKMLPAPNSERSHEKHAHLLDCFRNCLLDGSCTWKPVKPMTELIRYEIFPLKAIDGANILDVKFEEGKMKIPEIVIEENTESVFRNLIAFEHCDPRKGYEITSYAALLDCLIKSPADALKLQQRDILRIIGLSNEDMASFVNRLRYDNDTIYHGFLYKDLCQDVNKSCSPRWAVSEAFFGGEPREQFGFLYGVVLSCYLSFIQTIFAVLSYKASKPGK</sequence>